<dbReference type="OrthoDB" id="203279at2759"/>
<evidence type="ECO:0000313" key="5">
    <source>
        <dbReference type="EMBL" id="GER53729.1"/>
    </source>
</evidence>
<organism evidence="5 6">
    <name type="scientific">Striga asiatica</name>
    <name type="common">Asiatic witchweed</name>
    <name type="synonym">Buchnera asiatica</name>
    <dbReference type="NCBI Taxonomy" id="4170"/>
    <lineage>
        <taxon>Eukaryota</taxon>
        <taxon>Viridiplantae</taxon>
        <taxon>Streptophyta</taxon>
        <taxon>Embryophyta</taxon>
        <taxon>Tracheophyta</taxon>
        <taxon>Spermatophyta</taxon>
        <taxon>Magnoliopsida</taxon>
        <taxon>eudicotyledons</taxon>
        <taxon>Gunneridae</taxon>
        <taxon>Pentapetalae</taxon>
        <taxon>asterids</taxon>
        <taxon>lamiids</taxon>
        <taxon>Lamiales</taxon>
        <taxon>Orobanchaceae</taxon>
        <taxon>Buchnereae</taxon>
        <taxon>Striga</taxon>
    </lineage>
</organism>
<sequence length="148" mass="16770">MYWADCRKPHYPPVNLILCQRTNLVSLPNPAGTREALKPQKKKGAYDYEDSTLSASQTPFILNLETWFVSDKMFVPIHRLFVVVQAADSLLKLVSELKQIAIFPGFASLDDHVDRNFAESTNRKLSRIGEEVAESHYYSSVSPHEASE</sequence>
<dbReference type="GO" id="GO:0016592">
    <property type="term" value="C:mediator complex"/>
    <property type="evidence" value="ECO:0007669"/>
    <property type="project" value="InterPro"/>
</dbReference>
<name>A0A5A7R868_STRAF</name>
<dbReference type="InterPro" id="IPR009332">
    <property type="entry name" value="Med22"/>
</dbReference>
<evidence type="ECO:0000256" key="4">
    <source>
        <dbReference type="ARBA" id="ARBA00023242"/>
    </source>
</evidence>
<keyword evidence="6" id="KW-1185">Reference proteome</keyword>
<comment type="caution">
    <text evidence="5">The sequence shown here is derived from an EMBL/GenBank/DDBJ whole genome shotgun (WGS) entry which is preliminary data.</text>
</comment>
<dbReference type="GO" id="GO:0003712">
    <property type="term" value="F:transcription coregulator activity"/>
    <property type="evidence" value="ECO:0007669"/>
    <property type="project" value="InterPro"/>
</dbReference>
<keyword evidence="2" id="KW-0805">Transcription regulation</keyword>
<proteinExistence type="predicted"/>
<reference evidence="6" key="1">
    <citation type="journal article" date="2019" name="Curr. Biol.">
        <title>Genome Sequence of Striga asiatica Provides Insight into the Evolution of Plant Parasitism.</title>
        <authorList>
            <person name="Yoshida S."/>
            <person name="Kim S."/>
            <person name="Wafula E.K."/>
            <person name="Tanskanen J."/>
            <person name="Kim Y.M."/>
            <person name="Honaas L."/>
            <person name="Yang Z."/>
            <person name="Spallek T."/>
            <person name="Conn C.E."/>
            <person name="Ichihashi Y."/>
            <person name="Cheong K."/>
            <person name="Cui S."/>
            <person name="Der J.P."/>
            <person name="Gundlach H."/>
            <person name="Jiao Y."/>
            <person name="Hori C."/>
            <person name="Ishida J.K."/>
            <person name="Kasahara H."/>
            <person name="Kiba T."/>
            <person name="Kim M.S."/>
            <person name="Koo N."/>
            <person name="Laohavisit A."/>
            <person name="Lee Y.H."/>
            <person name="Lumba S."/>
            <person name="McCourt P."/>
            <person name="Mortimer J.C."/>
            <person name="Mutuku J.M."/>
            <person name="Nomura T."/>
            <person name="Sasaki-Sekimoto Y."/>
            <person name="Seto Y."/>
            <person name="Wang Y."/>
            <person name="Wakatake T."/>
            <person name="Sakakibara H."/>
            <person name="Demura T."/>
            <person name="Yamaguchi S."/>
            <person name="Yoneyama K."/>
            <person name="Manabe R.I."/>
            <person name="Nelson D.C."/>
            <person name="Schulman A.H."/>
            <person name="Timko M.P."/>
            <person name="dePamphilis C.W."/>
            <person name="Choi D."/>
            <person name="Shirasu K."/>
        </authorList>
    </citation>
    <scope>NUCLEOTIDE SEQUENCE [LARGE SCALE GENOMIC DNA]</scope>
    <source>
        <strain evidence="6">cv. UVA1</strain>
    </source>
</reference>
<dbReference type="Pfam" id="PF06179">
    <property type="entry name" value="Med22"/>
    <property type="match status" value="1"/>
</dbReference>
<dbReference type="PANTHER" id="PTHR12434">
    <property type="entry name" value="MEDIATOR OF RNA POLYMERASE II TRANSCRIPTION SUBUNIT 22"/>
    <property type="match status" value="1"/>
</dbReference>
<dbReference type="PANTHER" id="PTHR12434:SF6">
    <property type="entry name" value="MEDIATOR OF RNA POLYMERASE II TRANSCRIPTION SUBUNIT 22"/>
    <property type="match status" value="1"/>
</dbReference>
<dbReference type="EMBL" id="BKCP01010638">
    <property type="protein sequence ID" value="GER53729.1"/>
    <property type="molecule type" value="Genomic_DNA"/>
</dbReference>
<accession>A0A5A7R868</accession>
<comment type="subcellular location">
    <subcellularLocation>
        <location evidence="1">Nucleus</location>
    </subcellularLocation>
</comment>
<dbReference type="Proteomes" id="UP000325081">
    <property type="component" value="Unassembled WGS sequence"/>
</dbReference>
<evidence type="ECO:0000313" key="6">
    <source>
        <dbReference type="Proteomes" id="UP000325081"/>
    </source>
</evidence>
<evidence type="ECO:0000256" key="2">
    <source>
        <dbReference type="ARBA" id="ARBA00023015"/>
    </source>
</evidence>
<dbReference type="GO" id="GO:0006357">
    <property type="term" value="P:regulation of transcription by RNA polymerase II"/>
    <property type="evidence" value="ECO:0007669"/>
    <property type="project" value="InterPro"/>
</dbReference>
<evidence type="ECO:0000256" key="1">
    <source>
        <dbReference type="ARBA" id="ARBA00004123"/>
    </source>
</evidence>
<keyword evidence="3" id="KW-0804">Transcription</keyword>
<evidence type="ECO:0000256" key="3">
    <source>
        <dbReference type="ARBA" id="ARBA00023163"/>
    </source>
</evidence>
<protein>
    <submittedName>
        <fullName evidence="5">Mediator of RNA polymerase II transcription subunit</fullName>
    </submittedName>
</protein>
<keyword evidence="4" id="KW-0539">Nucleus</keyword>
<dbReference type="AlphaFoldDB" id="A0A5A7R868"/>
<gene>
    <name evidence="5" type="ORF">STAS_31274</name>
</gene>